<dbReference type="SUPFAM" id="SSF53383">
    <property type="entry name" value="PLP-dependent transferases"/>
    <property type="match status" value="1"/>
</dbReference>
<proteinExistence type="predicted"/>
<evidence type="ECO:0000256" key="1">
    <source>
        <dbReference type="ARBA" id="ARBA00001933"/>
    </source>
</evidence>
<dbReference type="CDD" id="cd00609">
    <property type="entry name" value="AAT_like"/>
    <property type="match status" value="1"/>
</dbReference>
<dbReference type="InterPro" id="IPR004839">
    <property type="entry name" value="Aminotransferase_I/II_large"/>
</dbReference>
<dbReference type="PANTHER" id="PTHR42790">
    <property type="entry name" value="AMINOTRANSFERASE"/>
    <property type="match status" value="1"/>
</dbReference>
<dbReference type="AlphaFoldDB" id="A0A381Y4F7"/>
<dbReference type="GO" id="GO:0009042">
    <property type="term" value="F:valine-pyruvate transaminase activity"/>
    <property type="evidence" value="ECO:0007669"/>
    <property type="project" value="TreeGrafter"/>
</dbReference>
<feature type="domain" description="Aminotransferase class I/classII large" evidence="5">
    <location>
        <begin position="171"/>
        <end position="305"/>
    </location>
</feature>
<reference evidence="6" key="1">
    <citation type="submission" date="2018-05" db="EMBL/GenBank/DDBJ databases">
        <authorList>
            <person name="Lanie J.A."/>
            <person name="Ng W.-L."/>
            <person name="Kazmierczak K.M."/>
            <person name="Andrzejewski T.M."/>
            <person name="Davidsen T.M."/>
            <person name="Wayne K.J."/>
            <person name="Tettelin H."/>
            <person name="Glass J.I."/>
            <person name="Rusch D."/>
            <person name="Podicherti R."/>
            <person name="Tsui H.-C.T."/>
            <person name="Winkler M.E."/>
        </authorList>
    </citation>
    <scope>NUCLEOTIDE SEQUENCE</scope>
</reference>
<gene>
    <name evidence="6" type="ORF">METZ01_LOCUS124395</name>
</gene>
<dbReference type="InterPro" id="IPR050859">
    <property type="entry name" value="Class-I_PLP-dep_aminotransf"/>
</dbReference>
<keyword evidence="3" id="KW-0808">Transferase</keyword>
<evidence type="ECO:0000313" key="6">
    <source>
        <dbReference type="EMBL" id="SVA71541.1"/>
    </source>
</evidence>
<evidence type="ECO:0000256" key="2">
    <source>
        <dbReference type="ARBA" id="ARBA00022576"/>
    </source>
</evidence>
<dbReference type="InterPro" id="IPR015424">
    <property type="entry name" value="PyrdxlP-dep_Trfase"/>
</dbReference>
<feature type="non-terminal residue" evidence="6">
    <location>
        <position position="306"/>
    </location>
</feature>
<accession>A0A381Y4F7</accession>
<dbReference type="GO" id="GO:0030170">
    <property type="term" value="F:pyridoxal phosphate binding"/>
    <property type="evidence" value="ECO:0007669"/>
    <property type="project" value="InterPro"/>
</dbReference>
<dbReference type="Gene3D" id="3.40.640.10">
    <property type="entry name" value="Type I PLP-dependent aspartate aminotransferase-like (Major domain)"/>
    <property type="match status" value="1"/>
</dbReference>
<sequence>MTNTDYSKFGKRFSRESGITNLMADLGKANHSKDPDIVMLGGGNPAIISVAHDKFVDELQKLIADSGIDQMIGFYDGPQGSEEFIGVLVSMLNDHYDWNLDEKNIAITNGSQSSFFSLFNLYAGEMSDGSHKKILLPIVPEYIGYADQGLSDDMFVSIKPQIKMLDDKQFKYKINFEELIAVLKSSNIGAICISRPTNPTGNVITDVELNQLDLIAQEYGVPLIIDNAYGQPFPGAIYTQTKLTWNDNTVLCMSLSKLGLPGLRTGIVIAKHAIIEALSRISGIMVLAPSSVGPSLLTRMIKDQEL</sequence>
<dbReference type="InterPro" id="IPR015421">
    <property type="entry name" value="PyrdxlP-dep_Trfase_major"/>
</dbReference>
<evidence type="ECO:0000256" key="4">
    <source>
        <dbReference type="ARBA" id="ARBA00022898"/>
    </source>
</evidence>
<dbReference type="PANTHER" id="PTHR42790:SF4">
    <property type="entry name" value="VALINE--PYRUVATE AMINOTRANSFERASE"/>
    <property type="match status" value="1"/>
</dbReference>
<keyword evidence="2" id="KW-0032">Aminotransferase</keyword>
<comment type="cofactor">
    <cofactor evidence="1">
        <name>pyridoxal 5'-phosphate</name>
        <dbReference type="ChEBI" id="CHEBI:597326"/>
    </cofactor>
</comment>
<dbReference type="GO" id="GO:0005829">
    <property type="term" value="C:cytosol"/>
    <property type="evidence" value="ECO:0007669"/>
    <property type="project" value="TreeGrafter"/>
</dbReference>
<evidence type="ECO:0000259" key="5">
    <source>
        <dbReference type="Pfam" id="PF00155"/>
    </source>
</evidence>
<dbReference type="Pfam" id="PF00155">
    <property type="entry name" value="Aminotran_1_2"/>
    <property type="match status" value="1"/>
</dbReference>
<dbReference type="GO" id="GO:1901605">
    <property type="term" value="P:alpha-amino acid metabolic process"/>
    <property type="evidence" value="ECO:0007669"/>
    <property type="project" value="TreeGrafter"/>
</dbReference>
<organism evidence="6">
    <name type="scientific">marine metagenome</name>
    <dbReference type="NCBI Taxonomy" id="408172"/>
    <lineage>
        <taxon>unclassified sequences</taxon>
        <taxon>metagenomes</taxon>
        <taxon>ecological metagenomes</taxon>
    </lineage>
</organism>
<dbReference type="EMBL" id="UINC01017300">
    <property type="protein sequence ID" value="SVA71541.1"/>
    <property type="molecule type" value="Genomic_DNA"/>
</dbReference>
<name>A0A381Y4F7_9ZZZZ</name>
<protein>
    <recommendedName>
        <fullName evidence="5">Aminotransferase class I/classII large domain-containing protein</fullName>
    </recommendedName>
</protein>
<evidence type="ECO:0000256" key="3">
    <source>
        <dbReference type="ARBA" id="ARBA00022679"/>
    </source>
</evidence>
<keyword evidence="4" id="KW-0663">Pyridoxal phosphate</keyword>